<proteinExistence type="inferred from homology"/>
<dbReference type="InterPro" id="IPR000589">
    <property type="entry name" value="Ribosomal_uS15"/>
</dbReference>
<feature type="compositionally biased region" description="Low complexity" evidence="4">
    <location>
        <begin position="85"/>
        <end position="95"/>
    </location>
</feature>
<protein>
    <submittedName>
        <fullName evidence="5">Putative 30S ribosomal protein S15</fullName>
    </submittedName>
</protein>
<feature type="compositionally biased region" description="Low complexity" evidence="4">
    <location>
        <begin position="32"/>
        <end position="67"/>
    </location>
</feature>
<evidence type="ECO:0000313" key="6">
    <source>
        <dbReference type="Proteomes" id="UP000028834"/>
    </source>
</evidence>
<dbReference type="InterPro" id="IPR009068">
    <property type="entry name" value="uS15_NS1_RNA-bd_sf"/>
</dbReference>
<dbReference type="Proteomes" id="UP000028834">
    <property type="component" value="Unassembled WGS sequence"/>
</dbReference>
<sequence>MASLARRIFSPTKALGATAKRNPLLRFDGRSSARSRASPPLPLSSSLSEASSSPRSSSRSSSRSSPLFALSTSYPSLLAASSPSSSSPLSSLSPSCPSPLPSPSPLSSPSTLSSPSLGGRPAAWCLDQRRGVARLKSHRYGGVVALKTRAPKSPWYIEAEKEFLNERAQVPDAYIERWHGEDLSKLSPALRRCLHLRCASSKELHSWRKLQLCRLLQRRPFDTGSPAVQLACLTEKILNVRAHLLRHFRDQQKKKVLSIWLSRRHRVMKYLYRVDFNLYKYVCQQLRIKCVRFAIPDSRDRQRAISPIAVDGDRCKFLIRQKLWKARFRPRQLKQADGKVVRFTRHPMEQPSSAWNLPKEHRPSLSRAWPYGVREERLKGNYVIQNPTAAGLGYCPAPLFF</sequence>
<dbReference type="EMBL" id="AFYV02002550">
    <property type="protein sequence ID" value="KFG58359.1"/>
    <property type="molecule type" value="Genomic_DNA"/>
</dbReference>
<dbReference type="SUPFAM" id="SSF47060">
    <property type="entry name" value="S15/NS1 RNA-binding domain"/>
    <property type="match status" value="1"/>
</dbReference>
<dbReference type="GO" id="GO:0005737">
    <property type="term" value="C:cytoplasm"/>
    <property type="evidence" value="ECO:0007669"/>
    <property type="project" value="UniProtKB-ARBA"/>
</dbReference>
<dbReference type="Pfam" id="PF00312">
    <property type="entry name" value="Ribosomal_S15"/>
    <property type="match status" value="1"/>
</dbReference>
<feature type="region of interest" description="Disordered" evidence="4">
    <location>
        <begin position="85"/>
        <end position="115"/>
    </location>
</feature>
<keyword evidence="3" id="KW-0687">Ribonucleoprotein</keyword>
<name>A0A086LNZ1_TOXGO</name>
<feature type="compositionally biased region" description="Pro residues" evidence="4">
    <location>
        <begin position="96"/>
        <end position="106"/>
    </location>
</feature>
<evidence type="ECO:0000256" key="2">
    <source>
        <dbReference type="ARBA" id="ARBA00022980"/>
    </source>
</evidence>
<dbReference type="AlphaFoldDB" id="A0A086LNZ1"/>
<dbReference type="VEuPathDB" id="ToxoDB:TGRUB_216040"/>
<feature type="region of interest" description="Disordered" evidence="4">
    <location>
        <begin position="1"/>
        <end position="67"/>
    </location>
</feature>
<evidence type="ECO:0000256" key="4">
    <source>
        <dbReference type="SAM" id="MobiDB-lite"/>
    </source>
</evidence>
<dbReference type="GO" id="GO:0006412">
    <property type="term" value="P:translation"/>
    <property type="evidence" value="ECO:0007669"/>
    <property type="project" value="InterPro"/>
</dbReference>
<gene>
    <name evidence="5" type="ORF">TGRUB_216040</name>
</gene>
<evidence type="ECO:0000256" key="3">
    <source>
        <dbReference type="ARBA" id="ARBA00023274"/>
    </source>
</evidence>
<dbReference type="Gene3D" id="1.10.287.10">
    <property type="entry name" value="S15/NS1, RNA-binding"/>
    <property type="match status" value="1"/>
</dbReference>
<comment type="caution">
    <text evidence="5">The sequence shown here is derived from an EMBL/GenBank/DDBJ whole genome shotgun (WGS) entry which is preliminary data.</text>
</comment>
<dbReference type="InterPro" id="IPR005290">
    <property type="entry name" value="Ribosomal_uS15_bac-type"/>
</dbReference>
<evidence type="ECO:0000313" key="5">
    <source>
        <dbReference type="EMBL" id="KFG58359.1"/>
    </source>
</evidence>
<organism evidence="5 6">
    <name type="scientific">Toxoplasma gondii RUB</name>
    <dbReference type="NCBI Taxonomy" id="935652"/>
    <lineage>
        <taxon>Eukaryota</taxon>
        <taxon>Sar</taxon>
        <taxon>Alveolata</taxon>
        <taxon>Apicomplexa</taxon>
        <taxon>Conoidasida</taxon>
        <taxon>Coccidia</taxon>
        <taxon>Eucoccidiorida</taxon>
        <taxon>Eimeriorina</taxon>
        <taxon>Sarcocystidae</taxon>
        <taxon>Toxoplasma</taxon>
    </lineage>
</organism>
<comment type="similarity">
    <text evidence="1">Belongs to the universal ribosomal protein uS15 family.</text>
</comment>
<dbReference type="GO" id="GO:0005840">
    <property type="term" value="C:ribosome"/>
    <property type="evidence" value="ECO:0007669"/>
    <property type="project" value="UniProtKB-KW"/>
</dbReference>
<keyword evidence="2 5" id="KW-0689">Ribosomal protein</keyword>
<dbReference type="GO" id="GO:0003735">
    <property type="term" value="F:structural constituent of ribosome"/>
    <property type="evidence" value="ECO:0007669"/>
    <property type="project" value="InterPro"/>
</dbReference>
<dbReference type="OrthoDB" id="441444at2759"/>
<accession>A0A086LNZ1</accession>
<dbReference type="GO" id="GO:1990904">
    <property type="term" value="C:ribonucleoprotein complex"/>
    <property type="evidence" value="ECO:0007669"/>
    <property type="project" value="UniProtKB-KW"/>
</dbReference>
<dbReference type="PANTHER" id="PTHR23321:SF26">
    <property type="entry name" value="SMALL RIBOSOMAL SUBUNIT PROTEIN US15M"/>
    <property type="match status" value="1"/>
</dbReference>
<evidence type="ECO:0000256" key="1">
    <source>
        <dbReference type="ARBA" id="ARBA00008434"/>
    </source>
</evidence>
<dbReference type="PANTHER" id="PTHR23321">
    <property type="entry name" value="RIBOSOMAL PROTEIN S15, BACTERIAL AND ORGANELLAR"/>
    <property type="match status" value="1"/>
</dbReference>
<reference evidence="5 6" key="1">
    <citation type="submission" date="2014-05" db="EMBL/GenBank/DDBJ databases">
        <authorList>
            <person name="Sibley D."/>
            <person name="Venepally P."/>
            <person name="Karamycheva S."/>
            <person name="Hadjithomas M."/>
            <person name="Khan A."/>
            <person name="Brunk B."/>
            <person name="Roos D."/>
            <person name="Caler E."/>
            <person name="Lorenzi H."/>
        </authorList>
    </citation>
    <scope>NUCLEOTIDE SEQUENCE [LARGE SCALE GENOMIC DNA]</scope>
    <source>
        <strain evidence="5 6">RUB</strain>
    </source>
</reference>
<dbReference type="SMART" id="SM01387">
    <property type="entry name" value="Ribosomal_S15"/>
    <property type="match status" value="1"/>
</dbReference>
<dbReference type="CDD" id="cd00353">
    <property type="entry name" value="Ribosomal_S15p_S13e"/>
    <property type="match status" value="1"/>
</dbReference>